<sequence length="234" mass="24787">MPAEPVPSLDAIRLSGVDLGLAHLLDAAELDRAATFRSPALQNRFLAGRIALRLHISALTGEDPGSLIADYACPSCRNHGDTGHGIPQYRLPSHPGRLRASLSRSGDWCLLAASLDQDVEGIGVDIEDGTAADFAEFQSLALTANERRELHNAPPALGVRLQTGLWVRKEAVLKALGTGLAQDPVLVDVSGSQPAVLGQPPLPGLWNLEDINPASVGLPDNFIASRAVRRAARL</sequence>
<organism evidence="4 5">
    <name type="scientific">Arthrobacter liuii</name>
    <dbReference type="NCBI Taxonomy" id="1476996"/>
    <lineage>
        <taxon>Bacteria</taxon>
        <taxon>Bacillati</taxon>
        <taxon>Actinomycetota</taxon>
        <taxon>Actinomycetes</taxon>
        <taxon>Micrococcales</taxon>
        <taxon>Micrococcaceae</taxon>
        <taxon>Arthrobacter</taxon>
    </lineage>
</organism>
<dbReference type="SUPFAM" id="SSF56214">
    <property type="entry name" value="4'-phosphopantetheinyl transferase"/>
    <property type="match status" value="2"/>
</dbReference>
<accession>A0ABQ2AK32</accession>
<gene>
    <name evidence="4" type="ORF">GCM10007170_07080</name>
</gene>
<comment type="caution">
    <text evidence="4">The sequence shown here is derived from an EMBL/GenBank/DDBJ whole genome shotgun (WGS) entry which is preliminary data.</text>
</comment>
<feature type="domain" description="4'-phosphopantetheinyl transferase" evidence="3">
    <location>
        <begin position="121"/>
        <end position="189"/>
    </location>
</feature>
<keyword evidence="2" id="KW-0808">Transferase</keyword>
<evidence type="ECO:0000256" key="2">
    <source>
        <dbReference type="ARBA" id="ARBA00022679"/>
    </source>
</evidence>
<reference evidence="5" key="1">
    <citation type="journal article" date="2019" name="Int. J. Syst. Evol. Microbiol.">
        <title>The Global Catalogue of Microorganisms (GCM) 10K type strain sequencing project: providing services to taxonomists for standard genome sequencing and annotation.</title>
        <authorList>
            <consortium name="The Broad Institute Genomics Platform"/>
            <consortium name="The Broad Institute Genome Sequencing Center for Infectious Disease"/>
            <person name="Wu L."/>
            <person name="Ma J."/>
        </authorList>
    </citation>
    <scope>NUCLEOTIDE SEQUENCE [LARGE SCALE GENOMIC DNA]</scope>
    <source>
        <strain evidence="5">CGMCC 1.12778</strain>
    </source>
</reference>
<dbReference type="EMBL" id="BMFW01000002">
    <property type="protein sequence ID" value="GGH91284.1"/>
    <property type="molecule type" value="Genomic_DNA"/>
</dbReference>
<comment type="similarity">
    <text evidence="1">Belongs to the P-Pant transferase superfamily. Gsp/Sfp/HetI/AcpT family.</text>
</comment>
<evidence type="ECO:0000256" key="1">
    <source>
        <dbReference type="ARBA" id="ARBA00010990"/>
    </source>
</evidence>
<dbReference type="PANTHER" id="PTHR12215:SF10">
    <property type="entry name" value="L-AMINOADIPATE-SEMIALDEHYDE DEHYDROGENASE-PHOSPHOPANTETHEINYL TRANSFERASE"/>
    <property type="match status" value="1"/>
</dbReference>
<evidence type="ECO:0000313" key="4">
    <source>
        <dbReference type="EMBL" id="GGH91284.1"/>
    </source>
</evidence>
<protein>
    <recommendedName>
        <fullName evidence="3">4'-phosphopantetheinyl transferase domain-containing protein</fullName>
    </recommendedName>
</protein>
<evidence type="ECO:0000259" key="3">
    <source>
        <dbReference type="Pfam" id="PF01648"/>
    </source>
</evidence>
<evidence type="ECO:0000313" key="5">
    <source>
        <dbReference type="Proteomes" id="UP000643279"/>
    </source>
</evidence>
<proteinExistence type="inferred from homology"/>
<dbReference type="Proteomes" id="UP000643279">
    <property type="component" value="Unassembled WGS sequence"/>
</dbReference>
<keyword evidence="5" id="KW-1185">Reference proteome</keyword>
<dbReference type="PANTHER" id="PTHR12215">
    <property type="entry name" value="PHOSPHOPANTETHEINE TRANSFERASE"/>
    <property type="match status" value="1"/>
</dbReference>
<name>A0ABQ2AK32_9MICC</name>
<dbReference type="Pfam" id="PF01648">
    <property type="entry name" value="ACPS"/>
    <property type="match status" value="1"/>
</dbReference>
<dbReference type="InterPro" id="IPR037143">
    <property type="entry name" value="4-PPantetheinyl_Trfase_dom_sf"/>
</dbReference>
<dbReference type="Gene3D" id="3.90.470.20">
    <property type="entry name" value="4'-phosphopantetheinyl transferase domain"/>
    <property type="match status" value="1"/>
</dbReference>
<dbReference type="InterPro" id="IPR050559">
    <property type="entry name" value="P-Pant_transferase_sf"/>
</dbReference>
<dbReference type="InterPro" id="IPR008278">
    <property type="entry name" value="4-PPantetheinyl_Trfase_dom"/>
</dbReference>